<dbReference type="SUPFAM" id="SSF101690">
    <property type="entry name" value="PAZ domain"/>
    <property type="match status" value="1"/>
</dbReference>
<dbReference type="HOGENOM" id="CLU_008813_0_0_1"/>
<dbReference type="InterPro" id="IPR036085">
    <property type="entry name" value="PAZ_dom_sf"/>
</dbReference>
<organism evidence="1">
    <name type="scientific">Tetraodon nigroviridis</name>
    <name type="common">Spotted green pufferfish</name>
    <name type="synonym">Chelonodon nigroviridis</name>
    <dbReference type="NCBI Taxonomy" id="99883"/>
    <lineage>
        <taxon>Eukaryota</taxon>
        <taxon>Metazoa</taxon>
        <taxon>Chordata</taxon>
        <taxon>Craniata</taxon>
        <taxon>Vertebrata</taxon>
        <taxon>Euteleostomi</taxon>
        <taxon>Actinopterygii</taxon>
        <taxon>Neopterygii</taxon>
        <taxon>Teleostei</taxon>
        <taxon>Neoteleostei</taxon>
        <taxon>Acanthomorphata</taxon>
        <taxon>Eupercaria</taxon>
        <taxon>Tetraodontiformes</taxon>
        <taxon>Tetradontoidea</taxon>
        <taxon>Tetraodontidae</taxon>
        <taxon>Tetraodon</taxon>
    </lineage>
</organism>
<feature type="non-terminal residue" evidence="1">
    <location>
        <position position="114"/>
    </location>
</feature>
<dbReference type="Pfam" id="PF23278">
    <property type="entry name" value="Piwi_N"/>
    <property type="match status" value="1"/>
</dbReference>
<protein>
    <submittedName>
        <fullName evidence="1">(spotted green pufferfish) hypothetical protein</fullName>
    </submittedName>
</protein>
<accession>Q4RPK3</accession>
<evidence type="ECO:0000313" key="1">
    <source>
        <dbReference type="EMBL" id="CAG09679.1"/>
    </source>
</evidence>
<dbReference type="OrthoDB" id="8920445at2759"/>
<name>Q4RPK3_TETNG</name>
<dbReference type="AlphaFoldDB" id="Q4RPK3"/>
<reference evidence="1" key="1">
    <citation type="journal article" date="2004" name="Nature">
        <title>Genome duplication in the teleost fish Tetraodon nigroviridis reveals the early vertebrate proto-karyotype.</title>
        <authorList>
            <person name="Jaillon O."/>
            <person name="Aury J.-M."/>
            <person name="Brunet F."/>
            <person name="Petit J.-L."/>
            <person name="Stange-Thomann N."/>
            <person name="Mauceli E."/>
            <person name="Bouneau L."/>
            <person name="Fischer C."/>
            <person name="Ozouf-Costaz C."/>
            <person name="Bernot A."/>
            <person name="Nicaud S."/>
            <person name="Jaffe D."/>
            <person name="Fisher S."/>
            <person name="Lutfalla G."/>
            <person name="Dossat C."/>
            <person name="Segurens B."/>
            <person name="Dasilva C."/>
            <person name="Salanoubat M."/>
            <person name="Levy M."/>
            <person name="Boudet N."/>
            <person name="Castellano S."/>
            <person name="Anthouard V."/>
            <person name="Jubin C."/>
            <person name="Castelli V."/>
            <person name="Katinka M."/>
            <person name="Vacherie B."/>
            <person name="Biemont C."/>
            <person name="Skalli Z."/>
            <person name="Cattolico L."/>
            <person name="Poulain J."/>
            <person name="De Berardinis V."/>
            <person name="Cruaud C."/>
            <person name="Duprat S."/>
            <person name="Brottier P."/>
            <person name="Coutanceau J.-P."/>
            <person name="Gouzy J."/>
            <person name="Parra G."/>
            <person name="Lardier G."/>
            <person name="Chapple C."/>
            <person name="McKernan K.J."/>
            <person name="McEwan P."/>
            <person name="Bosak S."/>
            <person name="Kellis M."/>
            <person name="Volff J.-N."/>
            <person name="Guigo R."/>
            <person name="Zody M.C."/>
            <person name="Mesirov J."/>
            <person name="Lindblad-Toh K."/>
            <person name="Birren B."/>
            <person name="Nusbaum C."/>
            <person name="Kahn D."/>
            <person name="Robinson-Rechavi M."/>
            <person name="Laudet V."/>
            <person name="Schachter V."/>
            <person name="Quetier F."/>
            <person name="Saurin W."/>
            <person name="Scarpelli C."/>
            <person name="Wincker P."/>
            <person name="Lander E.S."/>
            <person name="Weissenbach J."/>
            <person name="Roest Crollius H."/>
        </authorList>
    </citation>
    <scope>NUCLEOTIDE SEQUENCE [LARGE SCALE GENOMIC DNA]</scope>
</reference>
<proteinExistence type="predicted"/>
<sequence>KSGTKGTPLAIGSNHIPVSCKNEAVYQYHVSFTPNIESMAMRFGMMKDHRSTTGDVVAFDGSILYLPVKLENEVHLKGVRCTDGQEVQIKVQMTKILPPTSDLCLPFYNVVLRR</sequence>
<comment type="caution">
    <text evidence="1">The sequence shown here is derived from an EMBL/GenBank/DDBJ whole genome shotgun (WGS) entry which is preliminary data.</text>
</comment>
<dbReference type="EMBL" id="CAAE01015007">
    <property type="protein sequence ID" value="CAG09679.1"/>
    <property type="molecule type" value="Genomic_DNA"/>
</dbReference>
<dbReference type="KEGG" id="tng:GSTEN00031046G001"/>
<reference evidence="1" key="2">
    <citation type="submission" date="2004-02" db="EMBL/GenBank/DDBJ databases">
        <authorList>
            <consortium name="Genoscope"/>
            <consortium name="Whitehead Institute Centre for Genome Research"/>
        </authorList>
    </citation>
    <scope>NUCLEOTIDE SEQUENCE</scope>
</reference>
<gene>
    <name evidence="1" type="ORF">GSTENG00031046001</name>
</gene>